<evidence type="ECO:0000313" key="2">
    <source>
        <dbReference type="EMBL" id="SUB17533.1"/>
    </source>
</evidence>
<dbReference type="Proteomes" id="UP000254640">
    <property type="component" value="Unassembled WGS sequence"/>
</dbReference>
<dbReference type="InterPro" id="IPR029044">
    <property type="entry name" value="Nucleotide-diphossugar_trans"/>
</dbReference>
<dbReference type="GO" id="GO:0016758">
    <property type="term" value="F:hexosyltransferase activity"/>
    <property type="evidence" value="ECO:0007669"/>
    <property type="project" value="UniProtKB-ARBA"/>
</dbReference>
<dbReference type="EMBL" id="UGSO01000001">
    <property type="protein sequence ID" value="SUB17533.1"/>
    <property type="molecule type" value="Genomic_DNA"/>
</dbReference>
<evidence type="ECO:0000259" key="1">
    <source>
        <dbReference type="Pfam" id="PF00535"/>
    </source>
</evidence>
<name>A0A379AHX6_ENTAG</name>
<dbReference type="PANTHER" id="PTHR22916:SF3">
    <property type="entry name" value="UDP-GLCNAC:BETAGAL BETA-1,3-N-ACETYLGLUCOSAMINYLTRANSFERASE-LIKE PROTEIN 1"/>
    <property type="match status" value="1"/>
</dbReference>
<dbReference type="STRING" id="549.BEE12_13595"/>
<dbReference type="SUPFAM" id="SSF53448">
    <property type="entry name" value="Nucleotide-diphospho-sugar transferases"/>
    <property type="match status" value="1"/>
</dbReference>
<sequence>MSDILLSVIIPTYNVEKYIVECVDSLLRQVKAPNEIIIVNDGSTDGTLALIEQNYAHLSQVKVITIENGGLGNARDTGIALAKGQFLFFCDPDDVVVDGLVTELAMVAEKHPETDLFCFNSCVYEDGHIDITSPKVKHDQFGQQKPQEVFLRLLRNGRYTSAVWNYALRKSVIEQHKLRFVRRIHEDHNFTLSVFMKCQHAWVSRQVYYKQRIRSGSLTNSTKGNEFFYQRYDAFMHAYNTLTSSLPKSAWRSSLEKSYLLHSFRLMIYLSLYNKTPVPEYVCNAIRFMGRNVKSENLKEWLLFNRPELFIALQHYKVKKELKRAALILKNVKRYCLCLSEMRR</sequence>
<dbReference type="Pfam" id="PF00535">
    <property type="entry name" value="Glycos_transf_2"/>
    <property type="match status" value="1"/>
</dbReference>
<proteinExistence type="predicted"/>
<protein>
    <submittedName>
        <fullName evidence="2">Chondroitin polymerase</fullName>
    </submittedName>
</protein>
<accession>A0A379AHX6</accession>
<dbReference type="InterPro" id="IPR001173">
    <property type="entry name" value="Glyco_trans_2-like"/>
</dbReference>
<organism evidence="2 3">
    <name type="scientific">Enterobacter agglomerans</name>
    <name type="common">Erwinia herbicola</name>
    <name type="synonym">Pantoea agglomerans</name>
    <dbReference type="NCBI Taxonomy" id="549"/>
    <lineage>
        <taxon>Bacteria</taxon>
        <taxon>Pseudomonadati</taxon>
        <taxon>Pseudomonadota</taxon>
        <taxon>Gammaproteobacteria</taxon>
        <taxon>Enterobacterales</taxon>
        <taxon>Erwiniaceae</taxon>
        <taxon>Pantoea</taxon>
        <taxon>Pantoea agglomerans group</taxon>
    </lineage>
</organism>
<keyword evidence="3" id="KW-1185">Reference proteome</keyword>
<dbReference type="Gene3D" id="3.90.550.10">
    <property type="entry name" value="Spore Coat Polysaccharide Biosynthesis Protein SpsA, Chain A"/>
    <property type="match status" value="1"/>
</dbReference>
<gene>
    <name evidence="2" type="primary">kfoC_2</name>
    <name evidence="2" type="ORF">NCTC9381_03462</name>
</gene>
<evidence type="ECO:0000313" key="3">
    <source>
        <dbReference type="Proteomes" id="UP000254640"/>
    </source>
</evidence>
<dbReference type="CDD" id="cd00761">
    <property type="entry name" value="Glyco_tranf_GTA_type"/>
    <property type="match status" value="1"/>
</dbReference>
<reference evidence="2 3" key="1">
    <citation type="submission" date="2018-06" db="EMBL/GenBank/DDBJ databases">
        <authorList>
            <consortium name="Pathogen Informatics"/>
            <person name="Doyle S."/>
        </authorList>
    </citation>
    <scope>NUCLEOTIDE SEQUENCE [LARGE SCALE GENOMIC DNA]</scope>
    <source>
        <strain evidence="2 3">NCTC9381</strain>
    </source>
</reference>
<dbReference type="PANTHER" id="PTHR22916">
    <property type="entry name" value="GLYCOSYLTRANSFERASE"/>
    <property type="match status" value="1"/>
</dbReference>
<dbReference type="AlphaFoldDB" id="A0A379AHX6"/>
<feature type="domain" description="Glycosyltransferase 2-like" evidence="1">
    <location>
        <begin position="7"/>
        <end position="118"/>
    </location>
</feature>